<dbReference type="CDD" id="cd08476">
    <property type="entry name" value="PBP2_CrgA_like_7"/>
    <property type="match status" value="1"/>
</dbReference>
<comment type="caution">
    <text evidence="9">The sequence shown here is derived from an EMBL/GenBank/DDBJ whole genome shotgun (WGS) entry which is preliminary data.</text>
</comment>
<evidence type="ECO:0000256" key="1">
    <source>
        <dbReference type="ARBA" id="ARBA00009437"/>
    </source>
</evidence>
<evidence type="ECO:0000313" key="9">
    <source>
        <dbReference type="EMBL" id="OBZ93403.1"/>
    </source>
</evidence>
<keyword evidence="3" id="KW-0238">DNA-binding</keyword>
<dbReference type="Pfam" id="PF00126">
    <property type="entry name" value="HTH_1"/>
    <property type="match status" value="1"/>
</dbReference>
<proteinExistence type="inferred from homology"/>
<name>A0A1C7NWM0_9HYPH</name>
<dbReference type="EMBL" id="LGLV01000014">
    <property type="protein sequence ID" value="OBZ93403.1"/>
    <property type="molecule type" value="Genomic_DNA"/>
</dbReference>
<dbReference type="InterPro" id="IPR000847">
    <property type="entry name" value="LysR_HTH_N"/>
</dbReference>
<evidence type="ECO:0000256" key="7">
    <source>
        <dbReference type="ARBA" id="ARBA00083243"/>
    </source>
</evidence>
<comment type="function">
    <text evidence="5">Transcriptional regulator of the ttuABCDE tartrate utilization operon.</text>
</comment>
<evidence type="ECO:0000256" key="5">
    <source>
        <dbReference type="ARBA" id="ARBA00054626"/>
    </source>
</evidence>
<dbReference type="SUPFAM" id="SSF53850">
    <property type="entry name" value="Periplasmic binding protein-like II"/>
    <property type="match status" value="1"/>
</dbReference>
<evidence type="ECO:0000256" key="4">
    <source>
        <dbReference type="ARBA" id="ARBA00023163"/>
    </source>
</evidence>
<dbReference type="InterPro" id="IPR058163">
    <property type="entry name" value="LysR-type_TF_proteobact-type"/>
</dbReference>
<evidence type="ECO:0000259" key="8">
    <source>
        <dbReference type="PROSITE" id="PS50931"/>
    </source>
</evidence>
<evidence type="ECO:0000256" key="2">
    <source>
        <dbReference type="ARBA" id="ARBA00023015"/>
    </source>
</evidence>
<comment type="similarity">
    <text evidence="1">Belongs to the LysR transcriptional regulatory family.</text>
</comment>
<dbReference type="PATRIC" id="fig|1612624.7.peg.1913"/>
<keyword evidence="4" id="KW-0804">Transcription</keyword>
<dbReference type="STRING" id="1612624.ADU59_21310"/>
<evidence type="ECO:0000313" key="10">
    <source>
        <dbReference type="Proteomes" id="UP000093111"/>
    </source>
</evidence>
<evidence type="ECO:0000256" key="6">
    <source>
        <dbReference type="ARBA" id="ARBA00067332"/>
    </source>
</evidence>
<gene>
    <name evidence="9" type="ORF">ADU59_21310</name>
</gene>
<dbReference type="Gene3D" id="3.40.190.290">
    <property type="match status" value="1"/>
</dbReference>
<dbReference type="PANTHER" id="PTHR30537:SF72">
    <property type="entry name" value="LYSR FAMILY TRANSCRIPTIONAL REGULATOR"/>
    <property type="match status" value="1"/>
</dbReference>
<dbReference type="GO" id="GO:0003700">
    <property type="term" value="F:DNA-binding transcription factor activity"/>
    <property type="evidence" value="ECO:0007669"/>
    <property type="project" value="InterPro"/>
</dbReference>
<dbReference type="InterPro" id="IPR036388">
    <property type="entry name" value="WH-like_DNA-bd_sf"/>
</dbReference>
<organism evidence="9 10">
    <name type="scientific">Pararhizobium polonicum</name>
    <dbReference type="NCBI Taxonomy" id="1612624"/>
    <lineage>
        <taxon>Bacteria</taxon>
        <taxon>Pseudomonadati</taxon>
        <taxon>Pseudomonadota</taxon>
        <taxon>Alphaproteobacteria</taxon>
        <taxon>Hyphomicrobiales</taxon>
        <taxon>Rhizobiaceae</taxon>
        <taxon>Rhizobium/Agrobacterium group</taxon>
        <taxon>Pararhizobium</taxon>
    </lineage>
</organism>
<protein>
    <recommendedName>
        <fullName evidence="6">HTH-type transcriptional regulator TtuA</fullName>
    </recommendedName>
    <alternativeName>
        <fullName evidence="7">Tartrate utilization transcriptional regulator</fullName>
    </alternativeName>
</protein>
<feature type="domain" description="HTH lysR-type" evidence="8">
    <location>
        <begin position="1"/>
        <end position="59"/>
    </location>
</feature>
<dbReference type="Proteomes" id="UP000093111">
    <property type="component" value="Unassembled WGS sequence"/>
</dbReference>
<dbReference type="InterPro" id="IPR005119">
    <property type="entry name" value="LysR_subst-bd"/>
</dbReference>
<dbReference type="GO" id="GO:0006351">
    <property type="term" value="P:DNA-templated transcription"/>
    <property type="evidence" value="ECO:0007669"/>
    <property type="project" value="TreeGrafter"/>
</dbReference>
<dbReference type="PANTHER" id="PTHR30537">
    <property type="entry name" value="HTH-TYPE TRANSCRIPTIONAL REGULATOR"/>
    <property type="match status" value="1"/>
</dbReference>
<keyword evidence="10" id="KW-1185">Reference proteome</keyword>
<dbReference type="SUPFAM" id="SSF46785">
    <property type="entry name" value="Winged helix' DNA-binding domain"/>
    <property type="match status" value="1"/>
</dbReference>
<sequence>MENFSGLKVFVRAAETRSFVEAGRQIGLSASAIGKAVARLEERLGVRLFHRNTHSINLTPEGAIFLERCRRILAEMELAAQEMSQASMVVRGTMRVSLPTWAMIFMPIFGRFMQVYPEARLELDLTDRLVDVIDEGYDLVIRTGDVRDSRLMSRTIGRFRHALVASPAYLAAHGIPQSPDDLLGHLCLHRRHPETGRIDTWPLSWDGVDIELDLPVTAVVNTVEARIELAQQGAGIACVPSVSVETHVGDGRLVSLLQDGVREAGVLRLLWPASSNPSRNIRTLVDFIARSTATRHP</sequence>
<dbReference type="InterPro" id="IPR036390">
    <property type="entry name" value="WH_DNA-bd_sf"/>
</dbReference>
<dbReference type="AlphaFoldDB" id="A0A1C7NWM0"/>
<dbReference type="OrthoDB" id="9813056at2"/>
<reference evidence="9 10" key="1">
    <citation type="journal article" date="2016" name="Syst. Appl. Microbiol.">
        <title>Pararhizobium polonicum sp. nov. isolated from tumors on stone fruit rootstocks.</title>
        <authorList>
            <person name="Pulawska J."/>
            <person name="Kuzmanovic N."/>
            <person name="Willems A."/>
            <person name="Pothier J.F."/>
        </authorList>
    </citation>
    <scope>NUCLEOTIDE SEQUENCE [LARGE SCALE GENOMIC DNA]</scope>
    <source>
        <strain evidence="9 10">F5.1</strain>
    </source>
</reference>
<keyword evidence="2" id="KW-0805">Transcription regulation</keyword>
<evidence type="ECO:0000256" key="3">
    <source>
        <dbReference type="ARBA" id="ARBA00023125"/>
    </source>
</evidence>
<dbReference type="PROSITE" id="PS50931">
    <property type="entry name" value="HTH_LYSR"/>
    <property type="match status" value="1"/>
</dbReference>
<accession>A0A1C7NWM0</accession>
<dbReference type="RefSeq" id="WP_068956308.1">
    <property type="nucleotide sequence ID" value="NZ_LGLV01000014.1"/>
</dbReference>
<dbReference type="Pfam" id="PF03466">
    <property type="entry name" value="LysR_substrate"/>
    <property type="match status" value="1"/>
</dbReference>
<dbReference type="GO" id="GO:0043565">
    <property type="term" value="F:sequence-specific DNA binding"/>
    <property type="evidence" value="ECO:0007669"/>
    <property type="project" value="TreeGrafter"/>
</dbReference>
<dbReference type="FunFam" id="1.10.10.10:FF:000001">
    <property type="entry name" value="LysR family transcriptional regulator"/>
    <property type="match status" value="1"/>
</dbReference>
<dbReference type="Gene3D" id="1.10.10.10">
    <property type="entry name" value="Winged helix-like DNA-binding domain superfamily/Winged helix DNA-binding domain"/>
    <property type="match status" value="1"/>
</dbReference>